<protein>
    <recommendedName>
        <fullName evidence="4">Acyltransferase 3 domain-containing protein</fullName>
    </recommendedName>
</protein>
<keyword evidence="3" id="KW-1185">Reference proteome</keyword>
<feature type="transmembrane region" description="Helical" evidence="1">
    <location>
        <begin position="90"/>
        <end position="107"/>
    </location>
</feature>
<dbReference type="EMBL" id="JRFU01000179">
    <property type="protein sequence ID" value="PWE85566.1"/>
    <property type="molecule type" value="Genomic_DNA"/>
</dbReference>
<keyword evidence="1" id="KW-0812">Transmembrane</keyword>
<reference evidence="2 3" key="1">
    <citation type="submission" date="2014-09" db="EMBL/GenBank/DDBJ databases">
        <title>Butyrate-producing bacteria isolated from human gut.</title>
        <authorList>
            <person name="Zhang Q."/>
            <person name="Zhao L."/>
        </authorList>
    </citation>
    <scope>NUCLEOTIDE SEQUENCE [LARGE SCALE GENOMIC DNA]</scope>
    <source>
        <strain evidence="2 3">21</strain>
    </source>
</reference>
<evidence type="ECO:0008006" key="4">
    <source>
        <dbReference type="Google" id="ProtNLM"/>
    </source>
</evidence>
<sequence length="184" mass="20750">MLVSGISAVISFTIDALIASPDHFPTTIQALLPIIHNTVQHGRIFTGGIYLPLGMLLAYRKLPALLNRILLPAGCIASFLIHVSVVDACLLVIISVSFFGIVENLSLKKHRIYHFMRHSSMILYLIHMYVWSIYYKLLYKHKDHGIDDFLITSALSFALAALYILLKNRRLKLKSEPFTKVSAK</sequence>
<feature type="transmembrane region" description="Helical" evidence="1">
    <location>
        <begin position="149"/>
        <end position="166"/>
    </location>
</feature>
<feature type="transmembrane region" description="Helical" evidence="1">
    <location>
        <begin position="119"/>
        <end position="137"/>
    </location>
</feature>
<evidence type="ECO:0000313" key="2">
    <source>
        <dbReference type="EMBL" id="PWE85566.1"/>
    </source>
</evidence>
<evidence type="ECO:0000256" key="1">
    <source>
        <dbReference type="SAM" id="Phobius"/>
    </source>
</evidence>
<keyword evidence="1" id="KW-0472">Membrane</keyword>
<organism evidence="2 3">
    <name type="scientific">Eubacterium ramulus</name>
    <dbReference type="NCBI Taxonomy" id="39490"/>
    <lineage>
        <taxon>Bacteria</taxon>
        <taxon>Bacillati</taxon>
        <taxon>Bacillota</taxon>
        <taxon>Clostridia</taxon>
        <taxon>Eubacteriales</taxon>
        <taxon>Eubacteriaceae</taxon>
        <taxon>Eubacterium</taxon>
    </lineage>
</organism>
<dbReference type="AlphaFoldDB" id="A0A2V1JNB4"/>
<keyword evidence="1" id="KW-1133">Transmembrane helix</keyword>
<dbReference type="Proteomes" id="UP000245288">
    <property type="component" value="Unassembled WGS sequence"/>
</dbReference>
<gene>
    <name evidence="2" type="ORF">LG34_15190</name>
</gene>
<accession>A0A2V1JNB4</accession>
<proteinExistence type="predicted"/>
<evidence type="ECO:0000313" key="3">
    <source>
        <dbReference type="Proteomes" id="UP000245288"/>
    </source>
</evidence>
<comment type="caution">
    <text evidence="2">The sequence shown here is derived from an EMBL/GenBank/DDBJ whole genome shotgun (WGS) entry which is preliminary data.</text>
</comment>
<name>A0A2V1JNB4_EUBRA</name>